<dbReference type="Proteomes" id="UP000242715">
    <property type="component" value="Unassembled WGS sequence"/>
</dbReference>
<sequence>MYVNVLATWLLVSYKTWGYALGYVYGGLVGDHFGWRYAFWVESVLMLPFAILGFVMKPLQLQVQALETVPLGVQGSTALCAAGNASTTMPRKFPSTKNAVDYCHSRGVYHRDLKPENLLLDNNGVLKITYFGLSSAYGIFHDDVVASFNDSKENLVRETTEKPVSMNAFELISRSESFNLGNMFEMEQKGVVKRESHFTSQCPPNEIMSKIEEAAKPLGFNVHKRDYKMKLQGDKSGRKGHLSVATELHIPI</sequence>
<evidence type="ECO:0000256" key="9">
    <source>
        <dbReference type="SAM" id="Phobius"/>
    </source>
</evidence>
<evidence type="ECO:0000259" key="10">
    <source>
        <dbReference type="PROSITE" id="PS50011"/>
    </source>
</evidence>
<dbReference type="InterPro" id="IPR036259">
    <property type="entry name" value="MFS_trans_sf"/>
</dbReference>
<keyword evidence="7" id="KW-0418">Kinase</keyword>
<dbReference type="Pfam" id="PF03822">
    <property type="entry name" value="NAF"/>
    <property type="match status" value="1"/>
</dbReference>
<keyword evidence="9" id="KW-0812">Transmembrane</keyword>
<evidence type="ECO:0000256" key="6">
    <source>
        <dbReference type="ARBA" id="ARBA00022741"/>
    </source>
</evidence>
<evidence type="ECO:0000256" key="4">
    <source>
        <dbReference type="ARBA" id="ARBA00022527"/>
    </source>
</evidence>
<dbReference type="InterPro" id="IPR000719">
    <property type="entry name" value="Prot_kinase_dom"/>
</dbReference>
<proteinExistence type="inferred from homology"/>
<keyword evidence="13" id="KW-1185">Reference proteome</keyword>
<dbReference type="OrthoDB" id="1927112at2759"/>
<keyword evidence="8" id="KW-0067">ATP-binding</keyword>
<evidence type="ECO:0000256" key="8">
    <source>
        <dbReference type="ARBA" id="ARBA00022840"/>
    </source>
</evidence>
<dbReference type="AlphaFoldDB" id="A0A2Z6PJ91"/>
<dbReference type="PANTHER" id="PTHR43895">
    <property type="entry name" value="CALCIUM/CALMODULIN-DEPENDENT PROTEIN KINASE KINASE-RELATED"/>
    <property type="match status" value="1"/>
</dbReference>
<dbReference type="SUPFAM" id="SSF56112">
    <property type="entry name" value="Protein kinase-like (PK-like)"/>
    <property type="match status" value="1"/>
</dbReference>
<dbReference type="Gene3D" id="1.10.510.10">
    <property type="entry name" value="Transferase(Phosphotransferase) domain 1"/>
    <property type="match status" value="1"/>
</dbReference>
<protein>
    <recommendedName>
        <fullName evidence="3">non-specific serine/threonine protein kinase</fullName>
        <ecNumber evidence="3">2.7.11.1</ecNumber>
    </recommendedName>
</protein>
<feature type="domain" description="Protein kinase" evidence="10">
    <location>
        <begin position="1"/>
        <end position="252"/>
    </location>
</feature>
<dbReference type="Pfam" id="PF00069">
    <property type="entry name" value="Pkinase"/>
    <property type="match status" value="1"/>
</dbReference>
<dbReference type="GO" id="GO:0004674">
    <property type="term" value="F:protein serine/threonine kinase activity"/>
    <property type="evidence" value="ECO:0007669"/>
    <property type="project" value="UniProtKB-KW"/>
</dbReference>
<dbReference type="PANTHER" id="PTHR43895:SF145">
    <property type="entry name" value="CBL-INTERACTING SERINE_THREONINE-PROTEIN KINASE 9"/>
    <property type="match status" value="1"/>
</dbReference>
<keyword evidence="5" id="KW-0808">Transferase</keyword>
<comment type="cofactor">
    <cofactor evidence="1">
        <name>Mn(2+)</name>
        <dbReference type="ChEBI" id="CHEBI:29035"/>
    </cofactor>
</comment>
<dbReference type="GO" id="GO:0007165">
    <property type="term" value="P:signal transduction"/>
    <property type="evidence" value="ECO:0007669"/>
    <property type="project" value="InterPro"/>
</dbReference>
<evidence type="ECO:0000256" key="5">
    <source>
        <dbReference type="ARBA" id="ARBA00022679"/>
    </source>
</evidence>
<dbReference type="InterPro" id="IPR004041">
    <property type="entry name" value="NAF_dom"/>
</dbReference>
<feature type="domain" description="NAF" evidence="11">
    <location>
        <begin position="161"/>
        <end position="185"/>
    </location>
</feature>
<dbReference type="InterPro" id="IPR008271">
    <property type="entry name" value="Ser/Thr_kinase_AS"/>
</dbReference>
<comment type="similarity">
    <text evidence="2">Belongs to the protein kinase superfamily. CAMK Ser/Thr protein kinase family. SNF1 subfamily.</text>
</comment>
<dbReference type="Gene3D" id="3.30.310.80">
    <property type="entry name" value="Kinase associated domain 1, KA1"/>
    <property type="match status" value="1"/>
</dbReference>
<dbReference type="InterPro" id="IPR011009">
    <property type="entry name" value="Kinase-like_dom_sf"/>
</dbReference>
<dbReference type="SUPFAM" id="SSF103473">
    <property type="entry name" value="MFS general substrate transporter"/>
    <property type="match status" value="1"/>
</dbReference>
<dbReference type="EMBL" id="DF974784">
    <property type="protein sequence ID" value="GAU50495.1"/>
    <property type="molecule type" value="Genomic_DNA"/>
</dbReference>
<evidence type="ECO:0000256" key="7">
    <source>
        <dbReference type="ARBA" id="ARBA00022777"/>
    </source>
</evidence>
<feature type="transmembrane region" description="Helical" evidence="9">
    <location>
        <begin position="6"/>
        <end position="25"/>
    </location>
</feature>
<keyword evidence="6" id="KW-0547">Nucleotide-binding</keyword>
<keyword evidence="4" id="KW-0723">Serine/threonine-protein kinase</keyword>
<dbReference type="PROSITE" id="PS00108">
    <property type="entry name" value="PROTEIN_KINASE_ST"/>
    <property type="match status" value="1"/>
</dbReference>
<name>A0A2Z6PJ91_TRISU</name>
<dbReference type="CDD" id="cd12195">
    <property type="entry name" value="CIPK_C"/>
    <property type="match status" value="1"/>
</dbReference>
<gene>
    <name evidence="12" type="ORF">TSUD_409740</name>
</gene>
<dbReference type="GO" id="GO:0005524">
    <property type="term" value="F:ATP binding"/>
    <property type="evidence" value="ECO:0007669"/>
    <property type="project" value="UniProtKB-KW"/>
</dbReference>
<accession>A0A2Z6PJ91</accession>
<evidence type="ECO:0000256" key="3">
    <source>
        <dbReference type="ARBA" id="ARBA00012513"/>
    </source>
</evidence>
<dbReference type="PROSITE" id="PS50011">
    <property type="entry name" value="PROTEIN_KINASE_DOM"/>
    <property type="match status" value="1"/>
</dbReference>
<dbReference type="InterPro" id="IPR018451">
    <property type="entry name" value="NAF/FISL_domain"/>
</dbReference>
<evidence type="ECO:0000256" key="1">
    <source>
        <dbReference type="ARBA" id="ARBA00001936"/>
    </source>
</evidence>
<dbReference type="EC" id="2.7.11.1" evidence="3"/>
<evidence type="ECO:0000313" key="13">
    <source>
        <dbReference type="Proteomes" id="UP000242715"/>
    </source>
</evidence>
<evidence type="ECO:0000313" key="12">
    <source>
        <dbReference type="EMBL" id="GAU50495.1"/>
    </source>
</evidence>
<reference evidence="13" key="1">
    <citation type="journal article" date="2017" name="Front. Plant Sci.">
        <title>Climate Clever Clovers: New Paradigm to Reduce the Environmental Footprint of Ruminants by Breeding Low Methanogenic Forages Utilizing Haplotype Variation.</title>
        <authorList>
            <person name="Kaur P."/>
            <person name="Appels R."/>
            <person name="Bayer P.E."/>
            <person name="Keeble-Gagnere G."/>
            <person name="Wang J."/>
            <person name="Hirakawa H."/>
            <person name="Shirasawa K."/>
            <person name="Vercoe P."/>
            <person name="Stefanova K."/>
            <person name="Durmic Z."/>
            <person name="Nichols P."/>
            <person name="Revell C."/>
            <person name="Isobe S.N."/>
            <person name="Edwards D."/>
            <person name="Erskine W."/>
        </authorList>
    </citation>
    <scope>NUCLEOTIDE SEQUENCE [LARGE SCALE GENOMIC DNA]</scope>
    <source>
        <strain evidence="13">cv. Daliak</strain>
    </source>
</reference>
<organism evidence="12 13">
    <name type="scientific">Trifolium subterraneum</name>
    <name type="common">Subterranean clover</name>
    <dbReference type="NCBI Taxonomy" id="3900"/>
    <lineage>
        <taxon>Eukaryota</taxon>
        <taxon>Viridiplantae</taxon>
        <taxon>Streptophyta</taxon>
        <taxon>Embryophyta</taxon>
        <taxon>Tracheophyta</taxon>
        <taxon>Spermatophyta</taxon>
        <taxon>Magnoliopsida</taxon>
        <taxon>eudicotyledons</taxon>
        <taxon>Gunneridae</taxon>
        <taxon>Pentapetalae</taxon>
        <taxon>rosids</taxon>
        <taxon>fabids</taxon>
        <taxon>Fabales</taxon>
        <taxon>Fabaceae</taxon>
        <taxon>Papilionoideae</taxon>
        <taxon>50 kb inversion clade</taxon>
        <taxon>NPAAA clade</taxon>
        <taxon>Hologalegina</taxon>
        <taxon>IRL clade</taxon>
        <taxon>Trifolieae</taxon>
        <taxon>Trifolium</taxon>
    </lineage>
</organism>
<feature type="transmembrane region" description="Helical" evidence="9">
    <location>
        <begin position="37"/>
        <end position="56"/>
    </location>
</feature>
<evidence type="ECO:0000259" key="11">
    <source>
        <dbReference type="PROSITE" id="PS50816"/>
    </source>
</evidence>
<evidence type="ECO:0000256" key="2">
    <source>
        <dbReference type="ARBA" id="ARBA00006234"/>
    </source>
</evidence>
<dbReference type="PROSITE" id="PS50816">
    <property type="entry name" value="NAF"/>
    <property type="match status" value="1"/>
</dbReference>
<keyword evidence="9" id="KW-0472">Membrane</keyword>
<keyword evidence="9" id="KW-1133">Transmembrane helix</keyword>